<dbReference type="KEGG" id="nsh:GXM_03979"/>
<accession>A0A5P8W199</accession>
<keyword evidence="2" id="KW-1185">Reference proteome</keyword>
<dbReference type="EMBL" id="CP045226">
    <property type="protein sequence ID" value="QFS46498.1"/>
    <property type="molecule type" value="Genomic_DNA"/>
</dbReference>
<protein>
    <submittedName>
        <fullName evidence="1">Uncharacterized protein</fullName>
    </submittedName>
</protein>
<proteinExistence type="predicted"/>
<organism evidence="1 2">
    <name type="scientific">Nostoc sphaeroides CCNUC1</name>
    <dbReference type="NCBI Taxonomy" id="2653204"/>
    <lineage>
        <taxon>Bacteria</taxon>
        <taxon>Bacillati</taxon>
        <taxon>Cyanobacteriota</taxon>
        <taxon>Cyanophyceae</taxon>
        <taxon>Nostocales</taxon>
        <taxon>Nostocaceae</taxon>
        <taxon>Nostoc</taxon>
    </lineage>
</organism>
<sequence length="65" mass="7384">MFVYTILKFCSGYTHNLGSTWELGSGFATSFYLFGSAVKNKLKVKSNFFELLTFINCYTISQNTC</sequence>
<gene>
    <name evidence="1" type="ORF">GXM_03979</name>
</gene>
<reference evidence="1 2" key="1">
    <citation type="submission" date="2019-10" db="EMBL/GenBank/DDBJ databases">
        <title>Genomic and transcriptomic insights into the perfect genentic adaptation of a filamentous nitrogen-fixing cyanobacterium to rice fields.</title>
        <authorList>
            <person name="Chen Z."/>
        </authorList>
    </citation>
    <scope>NUCLEOTIDE SEQUENCE [LARGE SCALE GENOMIC DNA]</scope>
    <source>
        <strain evidence="1">CCNUC1</strain>
    </source>
</reference>
<dbReference type="Proteomes" id="UP000326678">
    <property type="component" value="Chromosome Gxm1"/>
</dbReference>
<dbReference type="AlphaFoldDB" id="A0A5P8W199"/>
<evidence type="ECO:0000313" key="2">
    <source>
        <dbReference type="Proteomes" id="UP000326678"/>
    </source>
</evidence>
<evidence type="ECO:0000313" key="1">
    <source>
        <dbReference type="EMBL" id="QFS46498.1"/>
    </source>
</evidence>
<name>A0A5P8W199_9NOSO</name>